<dbReference type="Proteomes" id="UP000182237">
    <property type="component" value="Chromosome I"/>
</dbReference>
<feature type="transmembrane region" description="Helical" evidence="1">
    <location>
        <begin position="236"/>
        <end position="258"/>
    </location>
</feature>
<accession>A0A1H1L541</accession>
<dbReference type="EMBL" id="LT629765">
    <property type="protein sequence ID" value="SDR69691.1"/>
    <property type="molecule type" value="Genomic_DNA"/>
</dbReference>
<dbReference type="RefSeq" id="WP_019195132.1">
    <property type="nucleotide sequence ID" value="NZ_LT629765.1"/>
</dbReference>
<sequence length="390" mass="40705">MDNNSLTAALDAAGYSGLEETSRTESSTIYTARTARGTAEVEVFNIPLSPAAAQDVTRGGADLSGADLPGVFAPRDIGVTNEGRLYVARDAAEGVPLRTMAREHFASEGHFSVAEARTLLEPVAEAIDAYAAHGRAGFVARSITLDNLLAQPAWAAAPVKLSLVGPTPNSSGVSAERNRDAFISIVSDVTGSPIDASMVNASQTCAGYLRALAGEPAAPEQPTGASHRAAKSGRSAWPWVAVAVVLALVAAAAVWWFYGGRGEEWQGAEADIQQAYPGIVSEQQGGRGWQDLTCEPGEPDAGQTAKIRCADRQLGVSVAVYPSAAERDAALPARDQAVTLGDGACTVDSYQVPDVTPPAFVMAPADKPEYWVLINGEDAEEKRLDLPLCG</sequence>
<evidence type="ECO:0008006" key="4">
    <source>
        <dbReference type="Google" id="ProtNLM"/>
    </source>
</evidence>
<keyword evidence="1" id="KW-0472">Membrane</keyword>
<dbReference type="eggNOG" id="COG1520">
    <property type="taxonomic scope" value="Bacteria"/>
</dbReference>
<dbReference type="OrthoDB" id="4403000at2"/>
<dbReference type="STRING" id="1203190.GCA_000312345_02368"/>
<evidence type="ECO:0000313" key="3">
    <source>
        <dbReference type="Proteomes" id="UP000182237"/>
    </source>
</evidence>
<dbReference type="AlphaFoldDB" id="A0A1H1L541"/>
<evidence type="ECO:0000256" key="1">
    <source>
        <dbReference type="SAM" id="Phobius"/>
    </source>
</evidence>
<organism evidence="2 3">
    <name type="scientific">Corynebacterium timonense</name>
    <dbReference type="NCBI Taxonomy" id="441500"/>
    <lineage>
        <taxon>Bacteria</taxon>
        <taxon>Bacillati</taxon>
        <taxon>Actinomycetota</taxon>
        <taxon>Actinomycetes</taxon>
        <taxon>Mycobacteriales</taxon>
        <taxon>Corynebacteriaceae</taxon>
        <taxon>Corynebacterium</taxon>
    </lineage>
</organism>
<keyword evidence="1" id="KW-1133">Transmembrane helix</keyword>
<evidence type="ECO:0000313" key="2">
    <source>
        <dbReference type="EMBL" id="SDR69691.1"/>
    </source>
</evidence>
<proteinExistence type="predicted"/>
<keyword evidence="3" id="KW-1185">Reference proteome</keyword>
<name>A0A1H1L541_9CORY</name>
<keyword evidence="1" id="KW-0812">Transmembrane</keyword>
<protein>
    <recommendedName>
        <fullName evidence="4">Serine/threonine protein kinase</fullName>
    </recommendedName>
</protein>
<reference evidence="2 3" key="1">
    <citation type="submission" date="2016-10" db="EMBL/GenBank/DDBJ databases">
        <authorList>
            <person name="de Groot N.N."/>
        </authorList>
    </citation>
    <scope>NUCLEOTIDE SEQUENCE [LARGE SCALE GENOMIC DNA]</scope>
    <source>
        <strain evidence="2 3">DSM 45434</strain>
    </source>
</reference>
<gene>
    <name evidence="2" type="ORF">SAMN04488539_0069</name>
</gene>